<dbReference type="Gene3D" id="3.30.70.270">
    <property type="match status" value="1"/>
</dbReference>
<dbReference type="InterPro" id="IPR043502">
    <property type="entry name" value="DNA/RNA_pol_sf"/>
</dbReference>
<dbReference type="InterPro" id="IPR053134">
    <property type="entry name" value="RNA-dir_DNA_polymerase"/>
</dbReference>
<dbReference type="OrthoDB" id="6754087at2759"/>
<accession>A0A4Y2P8B5</accession>
<gene>
    <name evidence="1" type="ORF">AVEN_107619_1</name>
</gene>
<comment type="caution">
    <text evidence="1">The sequence shown here is derived from an EMBL/GenBank/DDBJ whole genome shotgun (WGS) entry which is preliminary data.</text>
</comment>
<dbReference type="PANTHER" id="PTHR24559:SF435">
    <property type="entry name" value="RIBONUCLEASE H"/>
    <property type="match status" value="1"/>
</dbReference>
<sequence>MRTDLTSVITRKICKSLLFAFVCCFSCNIKSELEALAQAWSKSNPTASGQKNAPPHLYCYNPLPTDLRKLNAKTIPGNLPLLNLTDNLSGAKYFLTLDLTSGFHQMVMHPDHTKYTAIATEFGLYEYKRLAFGLKKCQCKFPKTYEFSFGWIK</sequence>
<reference evidence="1 2" key="1">
    <citation type="journal article" date="2019" name="Sci. Rep.">
        <title>Orb-weaving spider Araneus ventricosus genome elucidates the spidroin gene catalogue.</title>
        <authorList>
            <person name="Kono N."/>
            <person name="Nakamura H."/>
            <person name="Ohtoshi R."/>
            <person name="Moran D.A.P."/>
            <person name="Shinohara A."/>
            <person name="Yoshida Y."/>
            <person name="Fujiwara M."/>
            <person name="Mori M."/>
            <person name="Tomita M."/>
            <person name="Arakawa K."/>
        </authorList>
    </citation>
    <scope>NUCLEOTIDE SEQUENCE [LARGE SCALE GENOMIC DNA]</scope>
</reference>
<dbReference type="PANTHER" id="PTHR24559">
    <property type="entry name" value="TRANSPOSON TY3-I GAG-POL POLYPROTEIN"/>
    <property type="match status" value="1"/>
</dbReference>
<evidence type="ECO:0008006" key="3">
    <source>
        <dbReference type="Google" id="ProtNLM"/>
    </source>
</evidence>
<organism evidence="1 2">
    <name type="scientific">Araneus ventricosus</name>
    <name type="common">Orbweaver spider</name>
    <name type="synonym">Epeira ventricosa</name>
    <dbReference type="NCBI Taxonomy" id="182803"/>
    <lineage>
        <taxon>Eukaryota</taxon>
        <taxon>Metazoa</taxon>
        <taxon>Ecdysozoa</taxon>
        <taxon>Arthropoda</taxon>
        <taxon>Chelicerata</taxon>
        <taxon>Arachnida</taxon>
        <taxon>Araneae</taxon>
        <taxon>Araneomorphae</taxon>
        <taxon>Entelegynae</taxon>
        <taxon>Araneoidea</taxon>
        <taxon>Araneidae</taxon>
        <taxon>Araneus</taxon>
    </lineage>
</organism>
<protein>
    <recommendedName>
        <fullName evidence="3">Reverse transcriptase domain-containing protein</fullName>
    </recommendedName>
</protein>
<dbReference type="Proteomes" id="UP000499080">
    <property type="component" value="Unassembled WGS sequence"/>
</dbReference>
<proteinExistence type="predicted"/>
<dbReference type="AlphaFoldDB" id="A0A4Y2P8B5"/>
<dbReference type="EMBL" id="BGPR01010498">
    <property type="protein sequence ID" value="GBN46487.1"/>
    <property type="molecule type" value="Genomic_DNA"/>
</dbReference>
<evidence type="ECO:0000313" key="2">
    <source>
        <dbReference type="Proteomes" id="UP000499080"/>
    </source>
</evidence>
<dbReference type="Gene3D" id="3.10.10.10">
    <property type="entry name" value="HIV Type 1 Reverse Transcriptase, subunit A, domain 1"/>
    <property type="match status" value="1"/>
</dbReference>
<evidence type="ECO:0000313" key="1">
    <source>
        <dbReference type="EMBL" id="GBN46487.1"/>
    </source>
</evidence>
<dbReference type="GO" id="GO:0071897">
    <property type="term" value="P:DNA biosynthetic process"/>
    <property type="evidence" value="ECO:0007669"/>
    <property type="project" value="UniProtKB-ARBA"/>
</dbReference>
<name>A0A4Y2P8B5_ARAVE</name>
<dbReference type="InterPro" id="IPR043128">
    <property type="entry name" value="Rev_trsase/Diguanyl_cyclase"/>
</dbReference>
<dbReference type="SUPFAM" id="SSF56672">
    <property type="entry name" value="DNA/RNA polymerases"/>
    <property type="match status" value="1"/>
</dbReference>
<keyword evidence="2" id="KW-1185">Reference proteome</keyword>